<dbReference type="Pfam" id="PF19730">
    <property type="entry name" value="DUF6221"/>
    <property type="match status" value="1"/>
</dbReference>
<evidence type="ECO:0000313" key="2">
    <source>
        <dbReference type="Proteomes" id="UP000279994"/>
    </source>
</evidence>
<evidence type="ECO:0000313" key="1">
    <source>
        <dbReference type="EMBL" id="RNM14042.1"/>
    </source>
</evidence>
<dbReference type="EMBL" id="RJSF01000040">
    <property type="protein sequence ID" value="RNM14042.1"/>
    <property type="molecule type" value="Genomic_DNA"/>
</dbReference>
<dbReference type="Proteomes" id="UP000279994">
    <property type="component" value="Unassembled WGS sequence"/>
</dbReference>
<comment type="caution">
    <text evidence="1">The sequence shown here is derived from an EMBL/GenBank/DDBJ whole genome shotgun (WGS) entry which is preliminary data.</text>
</comment>
<dbReference type="InterPro" id="IPR046193">
    <property type="entry name" value="DUF6221"/>
</dbReference>
<proteinExistence type="predicted"/>
<reference evidence="1 2" key="1">
    <citation type="submission" date="2018-11" db="EMBL/GenBank/DDBJ databases">
        <authorList>
            <person name="Li F."/>
        </authorList>
    </citation>
    <scope>NUCLEOTIDE SEQUENCE [LARGE SCALE GENOMIC DNA]</scope>
    <source>
        <strain evidence="1 2">Gsoil 818</strain>
    </source>
</reference>
<dbReference type="RefSeq" id="WP_123223448.1">
    <property type="nucleotide sequence ID" value="NZ_RJSF01000040.1"/>
</dbReference>
<keyword evidence="2" id="KW-1185">Reference proteome</keyword>
<dbReference type="AlphaFoldDB" id="A0A3N0GPH3"/>
<protein>
    <submittedName>
        <fullName evidence="1">Uncharacterized protein</fullName>
    </submittedName>
</protein>
<organism evidence="1 2">
    <name type="scientific">Nocardioides pocheonensis</name>
    <dbReference type="NCBI Taxonomy" id="661485"/>
    <lineage>
        <taxon>Bacteria</taxon>
        <taxon>Bacillati</taxon>
        <taxon>Actinomycetota</taxon>
        <taxon>Actinomycetes</taxon>
        <taxon>Propionibacteriales</taxon>
        <taxon>Nocardioidaceae</taxon>
        <taxon>Nocardioides</taxon>
    </lineage>
</organism>
<sequence length="134" mass="15431">MAIRDFILARVQEEELMAQRALEAGDLADSWASGPEASRYDIWSPWRVEAGCIATRLLVNAHRNVGPLFHRVPGREPELLASTCQTCRDDEGNPAVWPCYTLRVVATEWSHHRDYRPEWRPGKLLRRKPSPENR</sequence>
<name>A0A3N0GPH3_9ACTN</name>
<gene>
    <name evidence="1" type="ORF">EFL26_13980</name>
</gene>
<accession>A0A3N0GPH3</accession>